<dbReference type="AlphaFoldDB" id="A0A0G0M8D4"/>
<comment type="caution">
    <text evidence="1">The sequence shown here is derived from an EMBL/GenBank/DDBJ whole genome shotgun (WGS) entry which is preliminary data.</text>
</comment>
<organism evidence="1 2">
    <name type="scientific">Candidatus Falkowbacteria bacterium GW2011_GWE1_38_31</name>
    <dbReference type="NCBI Taxonomy" id="1618638"/>
    <lineage>
        <taxon>Bacteria</taxon>
        <taxon>Candidatus Falkowiibacteriota</taxon>
    </lineage>
</organism>
<accession>A0A0G0M8D4</accession>
<proteinExistence type="predicted"/>
<dbReference type="EMBL" id="LBUU01000008">
    <property type="protein sequence ID" value="KKQ69929.1"/>
    <property type="molecule type" value="Genomic_DNA"/>
</dbReference>
<evidence type="ECO:0000313" key="2">
    <source>
        <dbReference type="Proteomes" id="UP000034022"/>
    </source>
</evidence>
<reference evidence="1 2" key="1">
    <citation type="journal article" date="2015" name="Nature">
        <title>rRNA introns, odd ribosomes, and small enigmatic genomes across a large radiation of phyla.</title>
        <authorList>
            <person name="Brown C.T."/>
            <person name="Hug L.A."/>
            <person name="Thomas B.C."/>
            <person name="Sharon I."/>
            <person name="Castelle C.J."/>
            <person name="Singh A."/>
            <person name="Wilkins M.J."/>
            <person name="Williams K.H."/>
            <person name="Banfield J.F."/>
        </authorList>
    </citation>
    <scope>NUCLEOTIDE SEQUENCE [LARGE SCALE GENOMIC DNA]</scope>
</reference>
<evidence type="ECO:0000313" key="1">
    <source>
        <dbReference type="EMBL" id="KKQ69929.1"/>
    </source>
</evidence>
<dbReference type="Proteomes" id="UP000034022">
    <property type="component" value="Unassembled WGS sequence"/>
</dbReference>
<gene>
    <name evidence="1" type="ORF">US91_C0008G0049</name>
</gene>
<sequence length="76" mass="8926">MIVIEYKYKNMASMNIQIKNNSQNQKMVIELDAVKFEKLVASFGFFSDDFCESVERAEKDYKAGRVKKIKSLQFDF</sequence>
<name>A0A0G0M8D4_9BACT</name>
<protein>
    <submittedName>
        <fullName evidence="1">Uncharacterized protein</fullName>
    </submittedName>
</protein>